<organism evidence="1 2">
    <name type="scientific">Pseudomonas phage vB_PaeM_SMS12</name>
    <dbReference type="NCBI Taxonomy" id="2664210"/>
    <lineage>
        <taxon>Viruses</taxon>
        <taxon>Duplodnaviria</taxon>
        <taxon>Heunggongvirae</taxon>
        <taxon>Uroviricota</taxon>
        <taxon>Caudoviricetes</taxon>
        <taxon>Lindbergviridae</taxon>
        <taxon>Pbunavirus</taxon>
        <taxon>Pbunavirus PA8P1</taxon>
    </lineage>
</organism>
<gene>
    <name evidence="1" type="ORF">SMS12_076</name>
</gene>
<sequence>MFEICPAERFCRAPKFPVPFVEFWCLPLSPPWCCRDPWIGSPEVSGDPAASWLESET</sequence>
<dbReference type="Proteomes" id="UP000426206">
    <property type="component" value="Segment"/>
</dbReference>
<evidence type="ECO:0000313" key="2">
    <source>
        <dbReference type="Proteomes" id="UP000426206"/>
    </source>
</evidence>
<accession>A0A649V3L1</accession>
<evidence type="ECO:0000313" key="1">
    <source>
        <dbReference type="EMBL" id="QGJ86976.1"/>
    </source>
</evidence>
<reference evidence="1 2" key="1">
    <citation type="submission" date="2019-10" db="EMBL/GenBank/DDBJ databases">
        <title>Pseudomonas aeruginosa phages alone and in cocktail formulations: impact on cell killing and survival.</title>
        <authorList>
            <person name="Sillankorva S."/>
        </authorList>
    </citation>
    <scope>NUCLEOTIDE SEQUENCE [LARGE SCALE GENOMIC DNA]</scope>
</reference>
<dbReference type="EMBL" id="MN615700">
    <property type="protein sequence ID" value="QGJ86976.1"/>
    <property type="molecule type" value="Genomic_DNA"/>
</dbReference>
<name>A0A649V3L1_9CAUD</name>
<proteinExistence type="predicted"/>
<protein>
    <submittedName>
        <fullName evidence="1">Uncharacterized protein</fullName>
    </submittedName>
</protein>